<dbReference type="EMBL" id="CP136865">
    <property type="protein sequence ID" value="WOJ95817.1"/>
    <property type="molecule type" value="Genomic_DNA"/>
</dbReference>
<name>A0ABZ0I8G3_9GAMM</name>
<comment type="subcellular location">
    <subcellularLocation>
        <location evidence="1">Cytoplasm</location>
    </subcellularLocation>
</comment>
<comment type="similarity">
    <text evidence="3">Belongs to the dsrC/tusE family.</text>
</comment>
<protein>
    <recommendedName>
        <fullName evidence="3">Sulfurtransferase</fullName>
        <ecNumber evidence="3">2.8.1.-</ecNumber>
    </recommendedName>
</protein>
<dbReference type="Gene3D" id="3.30.1420.10">
    <property type="match status" value="1"/>
</dbReference>
<reference evidence="4 5" key="1">
    <citation type="submission" date="2023-10" db="EMBL/GenBank/DDBJ databases">
        <title>Two novel species belonging to the OM43/NOR5 clade.</title>
        <authorList>
            <person name="Park M."/>
        </authorList>
    </citation>
    <scope>NUCLEOTIDE SEQUENCE [LARGE SCALE GENOMIC DNA]</scope>
    <source>
        <strain evidence="4 5">IMCC45268</strain>
    </source>
</reference>
<evidence type="ECO:0000256" key="1">
    <source>
        <dbReference type="ARBA" id="ARBA00004496"/>
    </source>
</evidence>
<dbReference type="Proteomes" id="UP001626549">
    <property type="component" value="Chromosome"/>
</dbReference>
<dbReference type="PANTHER" id="PTHR37010:SF1">
    <property type="entry name" value="SULFURTRANSFERASE TUSE"/>
    <property type="match status" value="1"/>
</dbReference>
<dbReference type="Pfam" id="PF04358">
    <property type="entry name" value="DsrC"/>
    <property type="match status" value="1"/>
</dbReference>
<comment type="function">
    <text evidence="3">Part of a sulfur-relay system.</text>
</comment>
<dbReference type="PIRSF" id="PIRSF006223">
    <property type="entry name" value="DsrC_TusE"/>
    <property type="match status" value="1"/>
</dbReference>
<organism evidence="4 5">
    <name type="scientific">Congregibacter brevis</name>
    <dbReference type="NCBI Taxonomy" id="3081201"/>
    <lineage>
        <taxon>Bacteria</taxon>
        <taxon>Pseudomonadati</taxon>
        <taxon>Pseudomonadota</taxon>
        <taxon>Gammaproteobacteria</taxon>
        <taxon>Cellvibrionales</taxon>
        <taxon>Halieaceae</taxon>
        <taxon>Congregibacter</taxon>
    </lineage>
</organism>
<dbReference type="NCBIfam" id="TIGR03342">
    <property type="entry name" value="dsrC_tusE_dsvC"/>
    <property type="match status" value="1"/>
</dbReference>
<evidence type="ECO:0000313" key="4">
    <source>
        <dbReference type="EMBL" id="WOJ95817.1"/>
    </source>
</evidence>
<proteinExistence type="inferred from homology"/>
<keyword evidence="3" id="KW-0808">Transferase</keyword>
<accession>A0ABZ0I8G3</accession>
<sequence>MSASTLPALTEEGFLVNQTDWNPSIAEELARTESIHLSEAHWEIIELLREYYATYDSSPAMRALVKFCKLRLDEDKGRSIYLLKLFPGSPAKLASKIAGLPKPANCL</sequence>
<keyword evidence="5" id="KW-1185">Reference proteome</keyword>
<dbReference type="SUPFAM" id="SSF69721">
    <property type="entry name" value="DsrC, the gamma subunit of dissimilatory sulfite reductase"/>
    <property type="match status" value="1"/>
</dbReference>
<dbReference type="InterPro" id="IPR025526">
    <property type="entry name" value="DsrC-like_dom_sf"/>
</dbReference>
<dbReference type="PANTHER" id="PTHR37010">
    <property type="entry name" value="SULFURTRANSFERASE TUSE"/>
    <property type="match status" value="1"/>
</dbReference>
<dbReference type="InterPro" id="IPR007453">
    <property type="entry name" value="DsrC/TusE"/>
</dbReference>
<dbReference type="InterPro" id="IPR042072">
    <property type="entry name" value="DsrC-like_C"/>
</dbReference>
<dbReference type="InterPro" id="IPR043163">
    <property type="entry name" value="DsrC-like_N"/>
</dbReference>
<dbReference type="EC" id="2.8.1.-" evidence="3"/>
<evidence type="ECO:0000313" key="5">
    <source>
        <dbReference type="Proteomes" id="UP001626549"/>
    </source>
</evidence>
<dbReference type="Gene3D" id="1.10.10.370">
    <property type="entry name" value="DsrC-like protein, C-terminal domain"/>
    <property type="match status" value="1"/>
</dbReference>
<dbReference type="RefSeq" id="WP_407326516.1">
    <property type="nucleotide sequence ID" value="NZ_CP136865.1"/>
</dbReference>
<gene>
    <name evidence="4" type="ORF">R0137_11240</name>
</gene>
<evidence type="ECO:0000256" key="2">
    <source>
        <dbReference type="ARBA" id="ARBA00022490"/>
    </source>
</evidence>
<keyword evidence="2" id="KW-0963">Cytoplasm</keyword>
<evidence type="ECO:0000256" key="3">
    <source>
        <dbReference type="PIRNR" id="PIRNR006223"/>
    </source>
</evidence>